<keyword evidence="4" id="KW-1185">Reference proteome</keyword>
<name>A0ABQ5SQY7_9CHLO</name>
<feature type="region of interest" description="Disordered" evidence="2">
    <location>
        <begin position="195"/>
        <end position="225"/>
    </location>
</feature>
<feature type="region of interest" description="Disordered" evidence="2">
    <location>
        <begin position="433"/>
        <end position="488"/>
    </location>
</feature>
<feature type="region of interest" description="Disordered" evidence="2">
    <location>
        <begin position="1074"/>
        <end position="1095"/>
    </location>
</feature>
<sequence length="1140" mass="120581">MEPLSTFFRISPALLFQNFTTPRSHASSSFSSPSFADHQTGLKVYCESPASLTSAHQDNPLFEGFPVLPASNRKAEASCSESFAGDEQVTGNSPKLQDQLHHLLTVLQHALEVHGTEGLPDEIAPQLADELEAVAKKLKDKEREVAVERQLRAKVQLALTGAEATIRKLRATPTRGTSASGWGMRWRCNEAAALSPTATTPGPADIWNPGRKSARRTQAAGTTRVGGLRDSVCRQLLQSPSSSMSPLSMTGPSAATSIPIAVVDDASMASPKELPTDQQRSQSCQITVGTTSSCEHVLIPTGIQRMRQISSQSSEAATSSSFHPPLYNWMKAVLSTSTKQAHGRLHSYGSGNEGVGAQRCASTNSSTVQSPAPCGVVGNSIAAAIRFAISKTRTPPLVYGSPLYRRIQRLLAEQRSPSPFRQAVVLVEDAPPHVDSVDQSPTCGGRAGCRMQVAPMPTGSRPVWDQERDTDSASVSDRRSDTTSSSCYTPAITARDDIASLPFRSSVSPFGPTLREKYAARSRNATSDEGSVQRPVVAESAASKTPSMCGGPSLQPAGHAAEAAALVAELGLDLQLDLATADNISNIEVLEHMERWAREQFITKRVLHASKEALLETDGDSDAVGSSKFPIDLSTQALVDTAVQTESVDTRFAVCLQSRVPKPVPFGDGGGGGVGGGGGGNGDGAAAGALGTCQSKHRPTGRGPAGVAHVQCAGVSWDMEGSRDGAIMDDVSADVCALSRNDQSKRSPVLKGKQQTDEAAANNGRPLRDSGTAECSSKLAIWARKRHAAFESVGWKGRRGLFRAIGRRCNPSTDANDGRRVDVDHEDGVPGCHFDHLPRPDITPADSSLSQTGPSCRPDLVRFGHPFSKSTPRPNTAGAVRVTRHGDMAPHVHTLTGQGRLSQRNTPREENTANELPFTPGISAIGGSKGGCHRNRGFPGTSGCGRGHQGDPERVTPLAGRRCTSGVHPLAGVPAGSARNCLPGECGPSTARGLKYPDDTVAFRAEETNGSAAGVPFTPRNTQSAVRRFGDKRSVVPFRLDSAIRFEDEESDVEGDISARTLSSISSVSIIGLDPIDGTNDDAEEDQPDQPSARCLEHKPACRASPRTVKRPGDVKSPLSQYLCGFLASLIPCTHGSDAV</sequence>
<feature type="region of interest" description="Disordered" evidence="2">
    <location>
        <begin position="898"/>
        <end position="921"/>
    </location>
</feature>
<evidence type="ECO:0000313" key="4">
    <source>
        <dbReference type="Proteomes" id="UP001165090"/>
    </source>
</evidence>
<dbReference type="Proteomes" id="UP001165090">
    <property type="component" value="Unassembled WGS sequence"/>
</dbReference>
<protein>
    <submittedName>
        <fullName evidence="3">Uncharacterized protein</fullName>
    </submittedName>
</protein>
<gene>
    <name evidence="3" type="ORF">VaNZ11_017202</name>
</gene>
<accession>A0ABQ5SQY7</accession>
<evidence type="ECO:0000256" key="1">
    <source>
        <dbReference type="SAM" id="Coils"/>
    </source>
</evidence>
<feature type="region of interest" description="Disordered" evidence="2">
    <location>
        <begin position="742"/>
        <end position="771"/>
    </location>
</feature>
<feature type="compositionally biased region" description="Basic and acidic residues" evidence="2">
    <location>
        <begin position="464"/>
        <end position="481"/>
    </location>
</feature>
<feature type="coiled-coil region" evidence="1">
    <location>
        <begin position="124"/>
        <end position="151"/>
    </location>
</feature>
<comment type="caution">
    <text evidence="3">The sequence shown here is derived from an EMBL/GenBank/DDBJ whole genome shotgun (WGS) entry which is preliminary data.</text>
</comment>
<evidence type="ECO:0000313" key="3">
    <source>
        <dbReference type="EMBL" id="GLI71809.1"/>
    </source>
</evidence>
<feature type="compositionally biased region" description="Acidic residues" evidence="2">
    <location>
        <begin position="1079"/>
        <end position="1088"/>
    </location>
</feature>
<dbReference type="EMBL" id="BSDZ01000125">
    <property type="protein sequence ID" value="GLI71809.1"/>
    <property type="molecule type" value="Genomic_DNA"/>
</dbReference>
<keyword evidence="1" id="KW-0175">Coiled coil</keyword>
<proteinExistence type="predicted"/>
<organism evidence="3 4">
    <name type="scientific">Volvox africanus</name>
    <dbReference type="NCBI Taxonomy" id="51714"/>
    <lineage>
        <taxon>Eukaryota</taxon>
        <taxon>Viridiplantae</taxon>
        <taxon>Chlorophyta</taxon>
        <taxon>core chlorophytes</taxon>
        <taxon>Chlorophyceae</taxon>
        <taxon>CS clade</taxon>
        <taxon>Chlamydomonadales</taxon>
        <taxon>Volvocaceae</taxon>
        <taxon>Volvox</taxon>
    </lineage>
</organism>
<reference evidence="3 4" key="1">
    <citation type="journal article" date="2023" name="IScience">
        <title>Expanded male sex-determining region conserved during the evolution of homothallism in the green alga Volvox.</title>
        <authorList>
            <person name="Yamamoto K."/>
            <person name="Matsuzaki R."/>
            <person name="Mahakham W."/>
            <person name="Heman W."/>
            <person name="Sekimoto H."/>
            <person name="Kawachi M."/>
            <person name="Minakuchi Y."/>
            <person name="Toyoda A."/>
            <person name="Nozaki H."/>
        </authorList>
    </citation>
    <scope>NUCLEOTIDE SEQUENCE [LARGE SCALE GENOMIC DNA]</scope>
    <source>
        <strain evidence="3 4">NIES-4468</strain>
    </source>
</reference>
<evidence type="ECO:0000256" key="2">
    <source>
        <dbReference type="SAM" id="MobiDB-lite"/>
    </source>
</evidence>